<dbReference type="InterPro" id="IPR007055">
    <property type="entry name" value="BON_dom"/>
</dbReference>
<evidence type="ECO:0000256" key="1">
    <source>
        <dbReference type="SAM" id="MobiDB-lite"/>
    </source>
</evidence>
<comment type="caution">
    <text evidence="3">The sequence shown here is derived from an EMBL/GenBank/DDBJ whole genome shotgun (WGS) entry which is preliminary data.</text>
</comment>
<gene>
    <name evidence="3" type="ORF">M0G41_16420</name>
</gene>
<dbReference type="Proteomes" id="UP001431449">
    <property type="component" value="Unassembled WGS sequence"/>
</dbReference>
<dbReference type="PANTHER" id="PTHR34606">
    <property type="entry name" value="BON DOMAIN-CONTAINING PROTEIN"/>
    <property type="match status" value="1"/>
</dbReference>
<feature type="region of interest" description="Disordered" evidence="1">
    <location>
        <begin position="42"/>
        <end position="154"/>
    </location>
</feature>
<dbReference type="InterPro" id="IPR051686">
    <property type="entry name" value="Lipoprotein_DolP"/>
</dbReference>
<protein>
    <submittedName>
        <fullName evidence="3">BON domain-containing protein</fullName>
    </submittedName>
</protein>
<feature type="domain" description="BON" evidence="2">
    <location>
        <begin position="231"/>
        <end position="299"/>
    </location>
</feature>
<evidence type="ECO:0000259" key="2">
    <source>
        <dbReference type="PROSITE" id="PS50914"/>
    </source>
</evidence>
<keyword evidence="4" id="KW-1185">Reference proteome</keyword>
<dbReference type="Gene3D" id="3.30.1340.30">
    <property type="match status" value="1"/>
</dbReference>
<accession>A0ABT0GL57</accession>
<feature type="region of interest" description="Disordered" evidence="1">
    <location>
        <begin position="1"/>
        <end position="29"/>
    </location>
</feature>
<feature type="region of interest" description="Disordered" evidence="1">
    <location>
        <begin position="299"/>
        <end position="335"/>
    </location>
</feature>
<proteinExistence type="predicted"/>
<dbReference type="PROSITE" id="PS50914">
    <property type="entry name" value="BON"/>
    <property type="match status" value="1"/>
</dbReference>
<evidence type="ECO:0000313" key="4">
    <source>
        <dbReference type="Proteomes" id="UP001431449"/>
    </source>
</evidence>
<name>A0ABT0GL57_9GAMM</name>
<dbReference type="EMBL" id="JALNMH010000015">
    <property type="protein sequence ID" value="MCK7595246.1"/>
    <property type="molecule type" value="Genomic_DNA"/>
</dbReference>
<organism evidence="3 4">
    <name type="scientific">Pseudomarimonas salicorniae</name>
    <dbReference type="NCBI Taxonomy" id="2933270"/>
    <lineage>
        <taxon>Bacteria</taxon>
        <taxon>Pseudomonadati</taxon>
        <taxon>Pseudomonadota</taxon>
        <taxon>Gammaproteobacteria</taxon>
        <taxon>Lysobacterales</taxon>
        <taxon>Lysobacteraceae</taxon>
        <taxon>Pseudomarimonas</taxon>
    </lineage>
</organism>
<reference evidence="3" key="1">
    <citation type="submission" date="2022-04" db="EMBL/GenBank/DDBJ databases">
        <title>Lysobacter sp. CAU 1642 isolated from sea sand.</title>
        <authorList>
            <person name="Kim W."/>
        </authorList>
    </citation>
    <scope>NUCLEOTIDE SEQUENCE</scope>
    <source>
        <strain evidence="3">CAU 1642</strain>
    </source>
</reference>
<dbReference type="PANTHER" id="PTHR34606:SF15">
    <property type="entry name" value="BON DOMAIN-CONTAINING PROTEIN"/>
    <property type="match status" value="1"/>
</dbReference>
<evidence type="ECO:0000313" key="3">
    <source>
        <dbReference type="EMBL" id="MCK7595246.1"/>
    </source>
</evidence>
<feature type="compositionally biased region" description="Gly residues" evidence="1">
    <location>
        <begin position="306"/>
        <end position="316"/>
    </location>
</feature>
<dbReference type="Pfam" id="PF04972">
    <property type="entry name" value="BON"/>
    <property type="match status" value="1"/>
</dbReference>
<dbReference type="RefSeq" id="WP_248211057.1">
    <property type="nucleotide sequence ID" value="NZ_JALNMH010000015.1"/>
</dbReference>
<sequence length="335" mass="36665">MSHRNDTLQYRYPPVRQEGQGSGPVTCGEYQDYAHDYHEAAGQDWSNGRDQGPYRTVPIQGRYRVEETSPGGYGRAANAQQEFGPEAYRREGGRGGWQSAYPYGGGSRRGAQPGRGPSRDDPTQSWRGPDPYGYPGTQVLGDAANEQGIDEGEPYRYAAHRLREHRPDAMPAGYAGARQGEFSGGGNRYGDPVASQLPYAWNQGPRRAAIPAYQSDHFGFTGRAPKGYERSDERIREDLCERLTEAADIDPSEVSIEVSGGRVTLSGEVEARWMRHQIENLADACPGVRDIDNRLTVASVRSRQQGQGGASNGNGSLGNAQRQGAQAGETQRKKQ</sequence>